<dbReference type="InParanoid" id="A0A0U5JD02"/>
<name>A0A0U5JD02_9BACT</name>
<dbReference type="RefSeq" id="WP_032125750.1">
    <property type="nucleotide sequence ID" value="NZ_LN879502.1"/>
</dbReference>
<evidence type="ECO:0000256" key="1">
    <source>
        <dbReference type="ARBA" id="ARBA00009477"/>
    </source>
</evidence>
<dbReference type="Gene3D" id="2.40.50.100">
    <property type="match status" value="1"/>
</dbReference>
<feature type="domain" description="Multidrug resistance protein MdtA-like barrel-sandwich hybrid" evidence="3">
    <location>
        <begin position="43"/>
        <end position="186"/>
    </location>
</feature>
<feature type="domain" description="CusB-like beta-barrel" evidence="4">
    <location>
        <begin position="193"/>
        <end position="269"/>
    </location>
</feature>
<evidence type="ECO:0000259" key="3">
    <source>
        <dbReference type="Pfam" id="PF25917"/>
    </source>
</evidence>
<accession>A0A0U5JD02</accession>
<protein>
    <submittedName>
        <fullName evidence="5">Uncharacterized protein</fullName>
    </submittedName>
</protein>
<feature type="coiled-coil region" evidence="2">
    <location>
        <begin position="82"/>
        <end position="159"/>
    </location>
</feature>
<gene>
    <name evidence="5" type="ORF">PNK_1418</name>
</gene>
<proteinExistence type="inferred from homology"/>
<evidence type="ECO:0000313" key="5">
    <source>
        <dbReference type="EMBL" id="CUI17031.1"/>
    </source>
</evidence>
<dbReference type="InterPro" id="IPR006143">
    <property type="entry name" value="RND_pump_MFP"/>
</dbReference>
<dbReference type="NCBIfam" id="TIGR01730">
    <property type="entry name" value="RND_mfp"/>
    <property type="match status" value="1"/>
</dbReference>
<evidence type="ECO:0000313" key="6">
    <source>
        <dbReference type="Proteomes" id="UP000069902"/>
    </source>
</evidence>
<dbReference type="Pfam" id="PF25954">
    <property type="entry name" value="Beta-barrel_RND_2"/>
    <property type="match status" value="1"/>
</dbReference>
<evidence type="ECO:0000256" key="2">
    <source>
        <dbReference type="SAM" id="Coils"/>
    </source>
</evidence>
<evidence type="ECO:0000259" key="4">
    <source>
        <dbReference type="Pfam" id="PF25954"/>
    </source>
</evidence>
<dbReference type="Gene3D" id="2.40.30.170">
    <property type="match status" value="1"/>
</dbReference>
<dbReference type="AlphaFoldDB" id="A0A0U5JD02"/>
<comment type="similarity">
    <text evidence="1">Belongs to the membrane fusion protein (MFP) (TC 8.A.1) family.</text>
</comment>
<dbReference type="EMBL" id="LN879502">
    <property type="protein sequence ID" value="CUI17031.1"/>
    <property type="molecule type" value="Genomic_DNA"/>
</dbReference>
<dbReference type="PANTHER" id="PTHR30469">
    <property type="entry name" value="MULTIDRUG RESISTANCE PROTEIN MDTA"/>
    <property type="match status" value="1"/>
</dbReference>
<keyword evidence="6" id="KW-1185">Reference proteome</keyword>
<dbReference type="PANTHER" id="PTHR30469:SF36">
    <property type="entry name" value="BLL3903 PROTEIN"/>
    <property type="match status" value="1"/>
</dbReference>
<reference evidence="6" key="1">
    <citation type="submission" date="2015-09" db="EMBL/GenBank/DDBJ databases">
        <authorList>
            <person name="Bertelli C."/>
        </authorList>
    </citation>
    <scope>NUCLEOTIDE SEQUENCE [LARGE SCALE GENOMIC DNA]</scope>
    <source>
        <strain evidence="6">KNic</strain>
    </source>
</reference>
<keyword evidence="2" id="KW-0175">Coiled coil</keyword>
<dbReference type="KEGG" id="pnl:PNK_1418"/>
<dbReference type="InterPro" id="IPR058792">
    <property type="entry name" value="Beta-barrel_RND_2"/>
</dbReference>
<sequence>MLKKLINRQIPTLATFFLLYQSQLWSQPFEFSTVGNVYPSSKSTIGSQVVGRIDYLYVEVGQEVSKGQPIVAIDPTFFQIDLAKKNSILESAKIDLADAETNYLRMKRLWEKNNGQTPSVSLKKFEEAKSKYDLAHAQVKQDEEEVRRAQANLNETVIRAPFDGVVSKKLVDQGESISAVPATPIIEMQSLTPVYLEFSIPQVYLNNVQVGTPIQFEVEGTGQAHYAAKIDLIYPCLDEATRSIRCRAIISNQDRKILPGSFAKILIKGNKS</sequence>
<dbReference type="STRING" id="389348.PNK_1418"/>
<dbReference type="SUPFAM" id="SSF111369">
    <property type="entry name" value="HlyD-like secretion proteins"/>
    <property type="match status" value="1"/>
</dbReference>
<dbReference type="Gene3D" id="1.10.287.470">
    <property type="entry name" value="Helix hairpin bin"/>
    <property type="match status" value="1"/>
</dbReference>
<dbReference type="PATRIC" id="fig|389348.3.peg.1586"/>
<dbReference type="Proteomes" id="UP000069902">
    <property type="component" value="Chromosome cPNK"/>
</dbReference>
<dbReference type="InterPro" id="IPR058625">
    <property type="entry name" value="MdtA-like_BSH"/>
</dbReference>
<dbReference type="GO" id="GO:0015562">
    <property type="term" value="F:efflux transmembrane transporter activity"/>
    <property type="evidence" value="ECO:0007669"/>
    <property type="project" value="TreeGrafter"/>
</dbReference>
<dbReference type="Pfam" id="PF25917">
    <property type="entry name" value="BSH_RND"/>
    <property type="match status" value="1"/>
</dbReference>
<dbReference type="GO" id="GO:1990281">
    <property type="term" value="C:efflux pump complex"/>
    <property type="evidence" value="ECO:0007669"/>
    <property type="project" value="TreeGrafter"/>
</dbReference>
<organism evidence="5 6">
    <name type="scientific">Candidatus Protochlamydia naegleriophila</name>
    <dbReference type="NCBI Taxonomy" id="389348"/>
    <lineage>
        <taxon>Bacteria</taxon>
        <taxon>Pseudomonadati</taxon>
        <taxon>Chlamydiota</taxon>
        <taxon>Chlamydiia</taxon>
        <taxon>Parachlamydiales</taxon>
        <taxon>Parachlamydiaceae</taxon>
        <taxon>Candidatus Protochlamydia</taxon>
    </lineage>
</organism>